<comment type="caution">
    <text evidence="5">The sequence shown here is derived from an EMBL/GenBank/DDBJ whole genome shotgun (WGS) entry which is preliminary data.</text>
</comment>
<organism evidence="5 6">
    <name type="scientific">Vitis vinifera</name>
    <name type="common">Grape</name>
    <dbReference type="NCBI Taxonomy" id="29760"/>
    <lineage>
        <taxon>Eukaryota</taxon>
        <taxon>Viridiplantae</taxon>
        <taxon>Streptophyta</taxon>
        <taxon>Embryophyta</taxon>
        <taxon>Tracheophyta</taxon>
        <taxon>Spermatophyta</taxon>
        <taxon>Magnoliopsida</taxon>
        <taxon>eudicotyledons</taxon>
        <taxon>Gunneridae</taxon>
        <taxon>Pentapetalae</taxon>
        <taxon>rosids</taxon>
        <taxon>Vitales</taxon>
        <taxon>Vitaceae</taxon>
        <taxon>Viteae</taxon>
        <taxon>Vitis</taxon>
    </lineage>
</organism>
<dbReference type="InterPro" id="IPR026960">
    <property type="entry name" value="RVT-Znf"/>
</dbReference>
<sequence length="1091" mass="123472">MANAHRRRNNVDRIKINGAWCIEENEIREGIGNAFKVMLSSSGDWRPSISGLQLETLDQLDANTLEGPFTEEEVFNALLSCNGIKLRGQMDFLWLSGNLLGMGAEDLGDFRPISLVGSLYKWLAKVLANRLKKVVGKVISKAQGAFVEGRQILDAVLIANEAIDSTLKNNESAILCKLDIEKAYDNVDWTFILTVMQKMGFGEKWIRIFQSSKGLRQGDPLSPYLFVIAMEVFSAFLQRAVEGGYLSGCRVKGRSEEGALISHLLFADDTLVFCKPSQDHLTHLSWLLMWFEAASGLRINLDKSEIIPVGRVENMDDLAWEFGCKVGSLPSTYLGMPLGASFKSTSVWDGVEDRFRKRLGMWKRQYLSKGGRTTLIRSTLSNLPIYLMSLLCLLSVVRRRLEKIQRDFLWGGGNLERKPHLVRWEVVCLSKKKGGLGVKNLSILNKALLAKWNWRFANEREALWNQVIRGKYGEERGGWSTREVREAHGLGLWKGIRMNWELVSNRMVFIVGNGRRVRFWRDKWCGDSPLCSSFPSLFALTNDKEESVANVWDSLAEGGWGDGILALVSWTETKSGKFSVKSLYLAIEAGSSARFPSSLIWSANVQPKISFFAWEATWGKALTLDKIQKRGWALANRCFLCLENEETIDHLLLHCSRTRVLWDLLFTIMGVGASLMRFIKGKGGSTQKNIEEEMGVTIIFHHQRRRILLVFIEGDSIEGINRASEKIQVIIDEAVKSPNLDYSHFISLPLAIYPELVDKLVSFQNSILGNPCKDENLDSESNEETSDDEDQQLDRQLDVAVELKVEDDSKHVKVDITNIPLRSYPPKTSKPSPFWGLGHGTTRCDGGSLLVFFLTVVCSCKGFAEYLLKVMEALDDRPVSIRLKGLDCMRGSLSKARVLYAPVVEIGSEDRLLLACRILYYLASTFLEIIIDAYVEAGLVLDKDRGQKLKGVYHLNCTSASLFTTRSLKSCCVACHYHECEHRKRCNSLSCFFCGPLSYYLFPMCCLSTCCIWFLFTTGVTNYTKLYLFRKKKTRKSDSFDARGIFKQYGSEEWGDYIIREAHLSQRFVFDENGYYHCCASIPFPENMQVD</sequence>
<evidence type="ECO:0000256" key="2">
    <source>
        <dbReference type="SAM" id="MobiDB-lite"/>
    </source>
</evidence>
<dbReference type="AlphaFoldDB" id="A0A438GB84"/>
<dbReference type="Pfam" id="PF10469">
    <property type="entry name" value="AKAP7_NLS"/>
    <property type="match status" value="1"/>
</dbReference>
<dbReference type="Pfam" id="PF00078">
    <property type="entry name" value="RVT_1"/>
    <property type="match status" value="1"/>
</dbReference>
<dbReference type="Pfam" id="PF13966">
    <property type="entry name" value="zf-RVT"/>
    <property type="match status" value="1"/>
</dbReference>
<evidence type="ECO:0000256" key="3">
    <source>
        <dbReference type="SAM" id="Phobius"/>
    </source>
</evidence>
<dbReference type="EMBL" id="QGNW01000496">
    <property type="protein sequence ID" value="RVW69459.1"/>
    <property type="molecule type" value="Genomic_DNA"/>
</dbReference>
<keyword evidence="3" id="KW-0812">Transmembrane</keyword>
<dbReference type="GO" id="GO:0006307">
    <property type="term" value="P:DNA alkylation repair"/>
    <property type="evidence" value="ECO:0007669"/>
    <property type="project" value="InterPro"/>
</dbReference>
<dbReference type="InterPro" id="IPR009210">
    <property type="entry name" value="ASCC1"/>
</dbReference>
<keyword evidence="3" id="KW-1133">Transmembrane helix</keyword>
<dbReference type="Gene3D" id="3.90.1140.10">
    <property type="entry name" value="Cyclic phosphodiesterase"/>
    <property type="match status" value="1"/>
</dbReference>
<dbReference type="InterPro" id="IPR000477">
    <property type="entry name" value="RT_dom"/>
</dbReference>
<dbReference type="SUPFAM" id="SSF56672">
    <property type="entry name" value="DNA/RNA polymerases"/>
    <property type="match status" value="1"/>
</dbReference>
<dbReference type="InterPro" id="IPR043502">
    <property type="entry name" value="DNA/RNA_pol_sf"/>
</dbReference>
<dbReference type="Gene3D" id="3.30.1370.10">
    <property type="entry name" value="K Homology domain, type 1"/>
    <property type="match status" value="1"/>
</dbReference>
<dbReference type="CDD" id="cd01650">
    <property type="entry name" value="RT_nLTR_like"/>
    <property type="match status" value="1"/>
</dbReference>
<dbReference type="InterPro" id="IPR004088">
    <property type="entry name" value="KH_dom_type_1"/>
</dbReference>
<protein>
    <submittedName>
        <fullName evidence="5">Putative ribonuclease H protein</fullName>
    </submittedName>
</protein>
<evidence type="ECO:0000259" key="4">
    <source>
        <dbReference type="PROSITE" id="PS50878"/>
    </source>
</evidence>
<dbReference type="SUPFAM" id="SSF54791">
    <property type="entry name" value="Eukaryotic type KH-domain (KH-domain type I)"/>
    <property type="match status" value="1"/>
</dbReference>
<name>A0A438GB84_VITVI</name>
<gene>
    <name evidence="5" type="primary">VvCHDp000001_477</name>
    <name evidence="5" type="ORF">CK203_054503</name>
</gene>
<feature type="region of interest" description="Disordered" evidence="2">
    <location>
        <begin position="772"/>
        <end position="792"/>
    </location>
</feature>
<dbReference type="InterPro" id="IPR036612">
    <property type="entry name" value="KH_dom_type_1_sf"/>
</dbReference>
<accession>A0A438GB84</accession>
<feature type="domain" description="Reverse transcriptase" evidence="4">
    <location>
        <begin position="83"/>
        <end position="338"/>
    </location>
</feature>
<dbReference type="GO" id="GO:0003723">
    <property type="term" value="F:RNA binding"/>
    <property type="evidence" value="ECO:0007669"/>
    <property type="project" value="UniProtKB-UniRule"/>
</dbReference>
<dbReference type="PANTHER" id="PTHR13360:SF1">
    <property type="entry name" value="ACTIVATING SIGNAL COINTEGRATOR 1 COMPLEX SUBUNIT 1"/>
    <property type="match status" value="1"/>
</dbReference>
<dbReference type="Pfam" id="PF00013">
    <property type="entry name" value="KH_1"/>
    <property type="match status" value="1"/>
</dbReference>
<dbReference type="PROSITE" id="PS50878">
    <property type="entry name" value="RT_POL"/>
    <property type="match status" value="1"/>
</dbReference>
<reference evidence="5 6" key="1">
    <citation type="journal article" date="2018" name="PLoS Genet.">
        <title>Population sequencing reveals clonal diversity and ancestral inbreeding in the grapevine cultivar Chardonnay.</title>
        <authorList>
            <person name="Roach M.J."/>
            <person name="Johnson D.L."/>
            <person name="Bohlmann J."/>
            <person name="van Vuuren H.J."/>
            <person name="Jones S.J."/>
            <person name="Pretorius I.S."/>
            <person name="Schmidt S.A."/>
            <person name="Borneman A.R."/>
        </authorList>
    </citation>
    <scope>NUCLEOTIDE SEQUENCE [LARGE SCALE GENOMIC DNA]</scope>
    <source>
        <strain evidence="6">cv. Chardonnay</strain>
        <tissue evidence="5">Leaf</tissue>
    </source>
</reference>
<dbReference type="InterPro" id="IPR019510">
    <property type="entry name" value="AKAP7-like_phosphoesterase"/>
</dbReference>
<dbReference type="Proteomes" id="UP000288805">
    <property type="component" value="Unassembled WGS sequence"/>
</dbReference>
<dbReference type="PANTHER" id="PTHR13360">
    <property type="entry name" value="ACTIVATING SIGNAL COINTEGRATOR 1 COMPLEX SUBUNIT 1"/>
    <property type="match status" value="1"/>
</dbReference>
<evidence type="ECO:0000313" key="6">
    <source>
        <dbReference type="Proteomes" id="UP000288805"/>
    </source>
</evidence>
<keyword evidence="1" id="KW-0694">RNA-binding</keyword>
<feature type="compositionally biased region" description="Acidic residues" evidence="2">
    <location>
        <begin position="777"/>
        <end position="791"/>
    </location>
</feature>
<evidence type="ECO:0000256" key="1">
    <source>
        <dbReference type="PROSITE-ProRule" id="PRU00117"/>
    </source>
</evidence>
<evidence type="ECO:0000313" key="5">
    <source>
        <dbReference type="EMBL" id="RVW69459.1"/>
    </source>
</evidence>
<feature type="transmembrane region" description="Helical" evidence="3">
    <location>
        <begin position="997"/>
        <end position="1023"/>
    </location>
</feature>
<dbReference type="PROSITE" id="PS50084">
    <property type="entry name" value="KH_TYPE_1"/>
    <property type="match status" value="1"/>
</dbReference>
<keyword evidence="3" id="KW-0472">Membrane</keyword>
<proteinExistence type="predicted"/>